<accession>X6M1L3</accession>
<dbReference type="InterPro" id="IPR036770">
    <property type="entry name" value="Ankyrin_rpt-contain_sf"/>
</dbReference>
<evidence type="ECO:0000256" key="1">
    <source>
        <dbReference type="PROSITE-ProRule" id="PRU00023"/>
    </source>
</evidence>
<reference evidence="2 3" key="1">
    <citation type="journal article" date="2013" name="Curr. Biol.">
        <title>The Genome of the Foraminiferan Reticulomyxa filosa.</title>
        <authorList>
            <person name="Glockner G."/>
            <person name="Hulsmann N."/>
            <person name="Schleicher M."/>
            <person name="Noegel A.A."/>
            <person name="Eichinger L."/>
            <person name="Gallinger C."/>
            <person name="Pawlowski J."/>
            <person name="Sierra R."/>
            <person name="Euteneuer U."/>
            <person name="Pillet L."/>
            <person name="Moustafa A."/>
            <person name="Platzer M."/>
            <person name="Groth M."/>
            <person name="Szafranski K."/>
            <person name="Schliwa M."/>
        </authorList>
    </citation>
    <scope>NUCLEOTIDE SEQUENCE [LARGE SCALE GENOMIC DNA]</scope>
</reference>
<comment type="caution">
    <text evidence="2">The sequence shown here is derived from an EMBL/GenBank/DDBJ whole genome shotgun (WGS) entry which is preliminary data.</text>
</comment>
<sequence length="152" mass="17049">TPLMYAAAGGFDKIVGYLLERGAKQIDAQDCSGVTALMYAIASDRKNEDCIRCIMSYSPDYNLQNQAFIFLLIDLLCTHIPHKENGDSSLAFAVKKNLVNVAKQMIEAGAIVNQQNEVECKLTNFSLENRHITTRTTKDVTIEILFMFFIFV</sequence>
<feature type="non-terminal residue" evidence="2">
    <location>
        <position position="1"/>
    </location>
</feature>
<dbReference type="SMART" id="SM00248">
    <property type="entry name" value="ANK"/>
    <property type="match status" value="3"/>
</dbReference>
<dbReference type="Gene3D" id="1.25.40.20">
    <property type="entry name" value="Ankyrin repeat-containing domain"/>
    <property type="match status" value="1"/>
</dbReference>
<dbReference type="AlphaFoldDB" id="X6M1L3"/>
<dbReference type="OrthoDB" id="539213at2759"/>
<dbReference type="PROSITE" id="PS50088">
    <property type="entry name" value="ANK_REPEAT"/>
    <property type="match status" value="2"/>
</dbReference>
<protein>
    <submittedName>
        <fullName evidence="2">Ankyrin repeat protein</fullName>
    </submittedName>
</protein>
<feature type="repeat" description="ANK" evidence="1">
    <location>
        <begin position="85"/>
        <end position="117"/>
    </location>
</feature>
<dbReference type="Proteomes" id="UP000023152">
    <property type="component" value="Unassembled WGS sequence"/>
</dbReference>
<feature type="repeat" description="ANK" evidence="1">
    <location>
        <begin position="1"/>
        <end position="23"/>
    </location>
</feature>
<evidence type="ECO:0000313" key="3">
    <source>
        <dbReference type="Proteomes" id="UP000023152"/>
    </source>
</evidence>
<dbReference type="EMBL" id="ASPP01026115">
    <property type="protein sequence ID" value="ETO07486.1"/>
    <property type="molecule type" value="Genomic_DNA"/>
</dbReference>
<dbReference type="PANTHER" id="PTHR24125">
    <property type="entry name" value="ANKYRIN REPEAT AND DEATH DOMAIN-CONTAINING PROTEIN"/>
    <property type="match status" value="1"/>
</dbReference>
<gene>
    <name evidence="2" type="ORF">RFI_29905</name>
</gene>
<keyword evidence="3" id="KW-1185">Reference proteome</keyword>
<proteinExistence type="predicted"/>
<name>X6M1L3_RETFI</name>
<dbReference type="InterPro" id="IPR052457">
    <property type="entry name" value="Ankyrin-DD_containing_protein"/>
</dbReference>
<dbReference type="PROSITE" id="PS50297">
    <property type="entry name" value="ANK_REP_REGION"/>
    <property type="match status" value="1"/>
</dbReference>
<organism evidence="2 3">
    <name type="scientific">Reticulomyxa filosa</name>
    <dbReference type="NCBI Taxonomy" id="46433"/>
    <lineage>
        <taxon>Eukaryota</taxon>
        <taxon>Sar</taxon>
        <taxon>Rhizaria</taxon>
        <taxon>Retaria</taxon>
        <taxon>Foraminifera</taxon>
        <taxon>Monothalamids</taxon>
        <taxon>Reticulomyxidae</taxon>
        <taxon>Reticulomyxa</taxon>
    </lineage>
</organism>
<dbReference type="Pfam" id="PF12796">
    <property type="entry name" value="Ank_2"/>
    <property type="match status" value="1"/>
</dbReference>
<dbReference type="PANTHER" id="PTHR24125:SF5">
    <property type="entry name" value="ANKYRIN REPEAT PROTEIN"/>
    <property type="match status" value="1"/>
</dbReference>
<evidence type="ECO:0000313" key="2">
    <source>
        <dbReference type="EMBL" id="ETO07486.1"/>
    </source>
</evidence>
<dbReference type="SUPFAM" id="SSF48403">
    <property type="entry name" value="Ankyrin repeat"/>
    <property type="match status" value="1"/>
</dbReference>
<dbReference type="InterPro" id="IPR002110">
    <property type="entry name" value="Ankyrin_rpt"/>
</dbReference>
<keyword evidence="1" id="KW-0040">ANK repeat</keyword>